<organism evidence="10">
    <name type="scientific">marine sediment metagenome</name>
    <dbReference type="NCBI Taxonomy" id="412755"/>
    <lineage>
        <taxon>unclassified sequences</taxon>
        <taxon>metagenomes</taxon>
        <taxon>ecological metagenomes</taxon>
    </lineage>
</organism>
<comment type="similarity">
    <text evidence="2">Belongs to the purine nucleoside phosphorylase YfiH/LACC1 family.</text>
</comment>
<accession>X0WJY3</accession>
<comment type="caution">
    <text evidence="10">The sequence shown here is derived from an EMBL/GenBank/DDBJ whole genome shotgun (WGS) entry which is preliminary data.</text>
</comment>
<feature type="non-terminal residue" evidence="10">
    <location>
        <position position="1"/>
    </location>
</feature>
<gene>
    <name evidence="10" type="ORF">S01H1_35672</name>
</gene>
<evidence type="ECO:0008006" key="11">
    <source>
        <dbReference type="Google" id="ProtNLM"/>
    </source>
</evidence>
<evidence type="ECO:0000256" key="1">
    <source>
        <dbReference type="ARBA" id="ARBA00000553"/>
    </source>
</evidence>
<sequence length="204" mass="21518">SALSSLLALPAAPRWLRQVHGTGVAQFGAAATNAEPPEADAAVAHEPDTVLAVLTADCLPLLVCAEDGSEIAAIHAGWRGLAAGVIERGIESLHAPREKLLVWLGPAIGADSYEVGAEVRDTFVAQSAHNAAAFTPTRPGHWHCDLYALARRRLAAFGVVRVYGGGFDTLADARFYSYRREARTGRFASLIWIDGVAAGAPALR</sequence>
<protein>
    <recommendedName>
        <fullName evidence="11">Purine nucleoside phosphorylase</fullName>
    </recommendedName>
</protein>
<dbReference type="NCBIfam" id="TIGR00726">
    <property type="entry name" value="peptidoglycan editing factor PgeF"/>
    <property type="match status" value="1"/>
</dbReference>
<dbReference type="SUPFAM" id="SSF64438">
    <property type="entry name" value="CNF1/YfiH-like putative cysteine hydrolases"/>
    <property type="match status" value="1"/>
</dbReference>
<evidence type="ECO:0000256" key="7">
    <source>
        <dbReference type="ARBA" id="ARBA00047989"/>
    </source>
</evidence>
<dbReference type="Gene3D" id="3.60.140.10">
    <property type="entry name" value="CNF1/YfiH-like putative cysteine hydrolases"/>
    <property type="match status" value="1"/>
</dbReference>
<dbReference type="CDD" id="cd16833">
    <property type="entry name" value="YfiH"/>
    <property type="match status" value="1"/>
</dbReference>
<evidence type="ECO:0000256" key="6">
    <source>
        <dbReference type="ARBA" id="ARBA00022833"/>
    </source>
</evidence>
<keyword evidence="4" id="KW-0479">Metal-binding</keyword>
<evidence type="ECO:0000313" key="10">
    <source>
        <dbReference type="EMBL" id="GAG12976.1"/>
    </source>
</evidence>
<comment type="catalytic activity">
    <reaction evidence="9">
        <text>S-methyl-5'-thioadenosine + phosphate = 5-(methylsulfanyl)-alpha-D-ribose 1-phosphate + adenine</text>
        <dbReference type="Rhea" id="RHEA:11852"/>
        <dbReference type="ChEBI" id="CHEBI:16708"/>
        <dbReference type="ChEBI" id="CHEBI:17509"/>
        <dbReference type="ChEBI" id="CHEBI:43474"/>
        <dbReference type="ChEBI" id="CHEBI:58533"/>
        <dbReference type="EC" id="2.4.2.28"/>
    </reaction>
    <physiologicalReaction direction="left-to-right" evidence="9">
        <dbReference type="Rhea" id="RHEA:11853"/>
    </physiologicalReaction>
</comment>
<reference evidence="10" key="1">
    <citation type="journal article" date="2014" name="Front. Microbiol.">
        <title>High frequency of phylogenetically diverse reductive dehalogenase-homologous genes in deep subseafloor sedimentary metagenomes.</title>
        <authorList>
            <person name="Kawai M."/>
            <person name="Futagami T."/>
            <person name="Toyoda A."/>
            <person name="Takaki Y."/>
            <person name="Nishi S."/>
            <person name="Hori S."/>
            <person name="Arai W."/>
            <person name="Tsubouchi T."/>
            <person name="Morono Y."/>
            <person name="Uchiyama I."/>
            <person name="Ito T."/>
            <person name="Fujiyama A."/>
            <person name="Inagaki F."/>
            <person name="Takami H."/>
        </authorList>
    </citation>
    <scope>NUCLEOTIDE SEQUENCE</scope>
    <source>
        <strain evidence="10">Expedition CK06-06</strain>
    </source>
</reference>
<dbReference type="InterPro" id="IPR011324">
    <property type="entry name" value="Cytotoxic_necrot_fac-like_cat"/>
</dbReference>
<comment type="catalytic activity">
    <reaction evidence="1">
        <text>inosine + phosphate = alpha-D-ribose 1-phosphate + hypoxanthine</text>
        <dbReference type="Rhea" id="RHEA:27646"/>
        <dbReference type="ChEBI" id="CHEBI:17368"/>
        <dbReference type="ChEBI" id="CHEBI:17596"/>
        <dbReference type="ChEBI" id="CHEBI:43474"/>
        <dbReference type="ChEBI" id="CHEBI:57720"/>
        <dbReference type="EC" id="2.4.2.1"/>
    </reaction>
    <physiologicalReaction direction="left-to-right" evidence="1">
        <dbReference type="Rhea" id="RHEA:27647"/>
    </physiologicalReaction>
</comment>
<dbReference type="InterPro" id="IPR038371">
    <property type="entry name" value="Cu_polyphenol_OxRdtase_sf"/>
</dbReference>
<proteinExistence type="inferred from homology"/>
<keyword evidence="5" id="KW-0378">Hydrolase</keyword>
<comment type="catalytic activity">
    <reaction evidence="7">
        <text>adenosine + H2O + H(+) = inosine + NH4(+)</text>
        <dbReference type="Rhea" id="RHEA:24408"/>
        <dbReference type="ChEBI" id="CHEBI:15377"/>
        <dbReference type="ChEBI" id="CHEBI:15378"/>
        <dbReference type="ChEBI" id="CHEBI:16335"/>
        <dbReference type="ChEBI" id="CHEBI:17596"/>
        <dbReference type="ChEBI" id="CHEBI:28938"/>
        <dbReference type="EC" id="3.5.4.4"/>
    </reaction>
    <physiologicalReaction direction="left-to-right" evidence="7">
        <dbReference type="Rhea" id="RHEA:24409"/>
    </physiologicalReaction>
</comment>
<evidence type="ECO:0000256" key="4">
    <source>
        <dbReference type="ARBA" id="ARBA00022723"/>
    </source>
</evidence>
<evidence type="ECO:0000256" key="2">
    <source>
        <dbReference type="ARBA" id="ARBA00007353"/>
    </source>
</evidence>
<evidence type="ECO:0000256" key="9">
    <source>
        <dbReference type="ARBA" id="ARBA00049893"/>
    </source>
</evidence>
<evidence type="ECO:0000256" key="5">
    <source>
        <dbReference type="ARBA" id="ARBA00022801"/>
    </source>
</evidence>
<keyword evidence="6" id="KW-0862">Zinc</keyword>
<keyword evidence="3" id="KW-0808">Transferase</keyword>
<dbReference type="GO" id="GO:0016787">
    <property type="term" value="F:hydrolase activity"/>
    <property type="evidence" value="ECO:0007669"/>
    <property type="project" value="UniProtKB-KW"/>
</dbReference>
<dbReference type="EMBL" id="BARS01022297">
    <property type="protein sequence ID" value="GAG12976.1"/>
    <property type="molecule type" value="Genomic_DNA"/>
</dbReference>
<dbReference type="Pfam" id="PF02578">
    <property type="entry name" value="Cu-oxidase_4"/>
    <property type="match status" value="1"/>
</dbReference>
<dbReference type="InterPro" id="IPR003730">
    <property type="entry name" value="Cu_polyphenol_OxRdtase"/>
</dbReference>
<comment type="catalytic activity">
    <reaction evidence="8">
        <text>adenosine + phosphate = alpha-D-ribose 1-phosphate + adenine</text>
        <dbReference type="Rhea" id="RHEA:27642"/>
        <dbReference type="ChEBI" id="CHEBI:16335"/>
        <dbReference type="ChEBI" id="CHEBI:16708"/>
        <dbReference type="ChEBI" id="CHEBI:43474"/>
        <dbReference type="ChEBI" id="CHEBI:57720"/>
        <dbReference type="EC" id="2.4.2.1"/>
    </reaction>
    <physiologicalReaction direction="left-to-right" evidence="8">
        <dbReference type="Rhea" id="RHEA:27643"/>
    </physiologicalReaction>
</comment>
<dbReference type="GO" id="GO:0017061">
    <property type="term" value="F:S-methyl-5-thioadenosine phosphorylase activity"/>
    <property type="evidence" value="ECO:0007669"/>
    <property type="project" value="UniProtKB-EC"/>
</dbReference>
<evidence type="ECO:0000256" key="8">
    <source>
        <dbReference type="ARBA" id="ARBA00048968"/>
    </source>
</evidence>
<dbReference type="PANTHER" id="PTHR30616:SF2">
    <property type="entry name" value="PURINE NUCLEOSIDE PHOSPHORYLASE LACC1"/>
    <property type="match status" value="1"/>
</dbReference>
<dbReference type="PANTHER" id="PTHR30616">
    <property type="entry name" value="UNCHARACTERIZED PROTEIN YFIH"/>
    <property type="match status" value="1"/>
</dbReference>
<name>X0WJY3_9ZZZZ</name>
<evidence type="ECO:0000256" key="3">
    <source>
        <dbReference type="ARBA" id="ARBA00022679"/>
    </source>
</evidence>
<dbReference type="AlphaFoldDB" id="X0WJY3"/>
<dbReference type="GO" id="GO:0005507">
    <property type="term" value="F:copper ion binding"/>
    <property type="evidence" value="ECO:0007669"/>
    <property type="project" value="TreeGrafter"/>
</dbReference>